<dbReference type="Proteomes" id="UP000241587">
    <property type="component" value="Unassembled WGS sequence"/>
</dbReference>
<name>A0A2T4GG26_FUSCU</name>
<accession>A0A2T4GG26</accession>
<evidence type="ECO:0000313" key="3">
    <source>
        <dbReference type="Proteomes" id="UP000241587"/>
    </source>
</evidence>
<keyword evidence="3" id="KW-1185">Reference proteome</keyword>
<dbReference type="OMA" id="TQNYEWI"/>
<gene>
    <name evidence="1" type="ORF">FCULG_00012622</name>
    <name evidence="2" type="ORF">HYE67_002943</name>
</gene>
<dbReference type="Proteomes" id="UP000663297">
    <property type="component" value="Chromosome 1"/>
</dbReference>
<reference evidence="1 3" key="1">
    <citation type="submission" date="2018-02" db="EMBL/GenBank/DDBJ databases">
        <title>Fusarium culmorum secondary metabolites in fungal-bacterial-plant interactions.</title>
        <authorList>
            <person name="Schmidt R."/>
        </authorList>
    </citation>
    <scope>NUCLEOTIDE SEQUENCE [LARGE SCALE GENOMIC DNA]</scope>
    <source>
        <strain evidence="1 3">PV</strain>
    </source>
</reference>
<protein>
    <submittedName>
        <fullName evidence="1">Uncharacterized protein</fullName>
    </submittedName>
</protein>
<reference evidence="2" key="2">
    <citation type="submission" date="2020-11" db="EMBL/GenBank/DDBJ databases">
        <title>The chromosome-scale genome resource for two endophytic Fusarium species: F. culmorum and F. pseudograminearum.</title>
        <authorList>
            <person name="Yuan Z."/>
        </authorList>
    </citation>
    <scope>NUCLEOTIDE SEQUENCE</scope>
    <source>
        <strain evidence="2">Class2-1B</strain>
    </source>
</reference>
<sequence length="88" mass="10059">MSREHRQRCNQEVDFWLCEGLVIEEPAADVHGARIKRSHMIVSAPSKEAVLARLRDDCLYPANWDVNNAEIEPFISVTRRALGDITLK</sequence>
<evidence type="ECO:0000313" key="2">
    <source>
        <dbReference type="EMBL" id="QPC60712.1"/>
    </source>
</evidence>
<evidence type="ECO:0000313" key="1">
    <source>
        <dbReference type="EMBL" id="PTD02524.1"/>
    </source>
</evidence>
<dbReference type="OrthoDB" id="5519740at2759"/>
<organism evidence="1 3">
    <name type="scientific">Fusarium culmorum</name>
    <dbReference type="NCBI Taxonomy" id="5516"/>
    <lineage>
        <taxon>Eukaryota</taxon>
        <taxon>Fungi</taxon>
        <taxon>Dikarya</taxon>
        <taxon>Ascomycota</taxon>
        <taxon>Pezizomycotina</taxon>
        <taxon>Sordariomycetes</taxon>
        <taxon>Hypocreomycetidae</taxon>
        <taxon>Hypocreales</taxon>
        <taxon>Nectriaceae</taxon>
        <taxon>Fusarium</taxon>
    </lineage>
</organism>
<proteinExistence type="predicted"/>
<dbReference type="EMBL" id="CP064747">
    <property type="protein sequence ID" value="QPC60712.1"/>
    <property type="molecule type" value="Genomic_DNA"/>
</dbReference>
<dbReference type="AlphaFoldDB" id="A0A2T4GG26"/>
<dbReference type="EMBL" id="PVEM01000017">
    <property type="protein sequence ID" value="PTD02524.1"/>
    <property type="molecule type" value="Genomic_DNA"/>
</dbReference>